<dbReference type="AlphaFoldDB" id="A0A218VR62"/>
<proteinExistence type="predicted"/>
<dbReference type="EMBL" id="MTKT01006319">
    <property type="protein sequence ID" value="OWM62799.1"/>
    <property type="molecule type" value="Genomic_DNA"/>
</dbReference>
<evidence type="ECO:0000313" key="3">
    <source>
        <dbReference type="Proteomes" id="UP000197138"/>
    </source>
</evidence>
<evidence type="ECO:0000256" key="1">
    <source>
        <dbReference type="SAM" id="MobiDB-lite"/>
    </source>
</evidence>
<feature type="region of interest" description="Disordered" evidence="1">
    <location>
        <begin position="108"/>
        <end position="141"/>
    </location>
</feature>
<sequence length="141" mass="15462">MLNRPHRRMDTDCNYPILLPSASSSDPNSAVPQSLFKLHHNTVQGFYGCLVKVLPTIKAIFTSFSPLSNNVWKSWAFMVKIVAMSSSPLNLYFSFSFLLSKMLERENEGQIGGGDTPSTDPTSWGDASEASGKVVWGASGR</sequence>
<protein>
    <submittedName>
        <fullName evidence="2">Uncharacterized protein</fullName>
    </submittedName>
</protein>
<reference evidence="3" key="1">
    <citation type="journal article" date="2017" name="Plant J.">
        <title>The pomegranate (Punica granatum L.) genome and the genomics of punicalagin biosynthesis.</title>
        <authorList>
            <person name="Qin G."/>
            <person name="Xu C."/>
            <person name="Ming R."/>
            <person name="Tang H."/>
            <person name="Guyot R."/>
            <person name="Kramer E.M."/>
            <person name="Hu Y."/>
            <person name="Yi X."/>
            <person name="Qi Y."/>
            <person name="Xu X."/>
            <person name="Gao Z."/>
            <person name="Pan H."/>
            <person name="Jian J."/>
            <person name="Tian Y."/>
            <person name="Yue Z."/>
            <person name="Xu Y."/>
        </authorList>
    </citation>
    <scope>NUCLEOTIDE SEQUENCE [LARGE SCALE GENOMIC DNA]</scope>
    <source>
        <strain evidence="3">cv. Dabenzi</strain>
    </source>
</reference>
<gene>
    <name evidence="2" type="ORF">CDL15_Pgr020093</name>
</gene>
<dbReference type="Proteomes" id="UP000197138">
    <property type="component" value="Unassembled WGS sequence"/>
</dbReference>
<accession>A0A218VR62</accession>
<comment type="caution">
    <text evidence="2">The sequence shown here is derived from an EMBL/GenBank/DDBJ whole genome shotgun (WGS) entry which is preliminary data.</text>
</comment>
<name>A0A218VR62_PUNGR</name>
<organism evidence="2 3">
    <name type="scientific">Punica granatum</name>
    <name type="common">Pomegranate</name>
    <dbReference type="NCBI Taxonomy" id="22663"/>
    <lineage>
        <taxon>Eukaryota</taxon>
        <taxon>Viridiplantae</taxon>
        <taxon>Streptophyta</taxon>
        <taxon>Embryophyta</taxon>
        <taxon>Tracheophyta</taxon>
        <taxon>Spermatophyta</taxon>
        <taxon>Magnoliopsida</taxon>
        <taxon>eudicotyledons</taxon>
        <taxon>Gunneridae</taxon>
        <taxon>Pentapetalae</taxon>
        <taxon>rosids</taxon>
        <taxon>malvids</taxon>
        <taxon>Myrtales</taxon>
        <taxon>Lythraceae</taxon>
        <taxon>Punica</taxon>
    </lineage>
</organism>
<evidence type="ECO:0000313" key="2">
    <source>
        <dbReference type="EMBL" id="OWM62799.1"/>
    </source>
</evidence>